<dbReference type="AlphaFoldDB" id="A0A6M0JWB9"/>
<reference evidence="1 2" key="1">
    <citation type="submission" date="2020-02" db="EMBL/GenBank/DDBJ databases">
        <title>Genome sequences of Thiorhodococcus mannitoliphagus and Thiorhodococcus minor, purple sulfur photosynthetic bacteria in the gammaproteobacterial family, Chromatiaceae.</title>
        <authorList>
            <person name="Aviles F.A."/>
            <person name="Meyer T.E."/>
            <person name="Kyndt J.A."/>
        </authorList>
    </citation>
    <scope>NUCLEOTIDE SEQUENCE [LARGE SCALE GENOMIC DNA]</scope>
    <source>
        <strain evidence="1 2">DSM 11518</strain>
    </source>
</reference>
<gene>
    <name evidence="1" type="ORF">G3446_07885</name>
</gene>
<evidence type="ECO:0000313" key="2">
    <source>
        <dbReference type="Proteomes" id="UP000483379"/>
    </source>
</evidence>
<comment type="caution">
    <text evidence="1">The sequence shown here is derived from an EMBL/GenBank/DDBJ whole genome shotgun (WGS) entry which is preliminary data.</text>
</comment>
<proteinExistence type="predicted"/>
<evidence type="ECO:0000313" key="1">
    <source>
        <dbReference type="EMBL" id="NEV61810.1"/>
    </source>
</evidence>
<dbReference type="EMBL" id="JAAIJQ010000017">
    <property type="protein sequence ID" value="NEV61810.1"/>
    <property type="molecule type" value="Genomic_DNA"/>
</dbReference>
<dbReference type="PANTHER" id="PTHR38774">
    <property type="entry name" value="CYTOPLASMIC PROTEIN-RELATED"/>
    <property type="match status" value="1"/>
</dbReference>
<dbReference type="Proteomes" id="UP000483379">
    <property type="component" value="Unassembled WGS sequence"/>
</dbReference>
<protein>
    <submittedName>
        <fullName evidence="1">DUF1249 domain-containing protein</fullName>
    </submittedName>
</protein>
<dbReference type="Pfam" id="PF06853">
    <property type="entry name" value="DUF1249"/>
    <property type="match status" value="1"/>
</dbReference>
<name>A0A6M0JWB9_9GAMM</name>
<dbReference type="InterPro" id="IPR009659">
    <property type="entry name" value="DUF1249"/>
</dbReference>
<keyword evidence="2" id="KW-1185">Reference proteome</keyword>
<organism evidence="1 2">
    <name type="scientific">Thiorhodococcus minor</name>
    <dbReference type="NCBI Taxonomy" id="57489"/>
    <lineage>
        <taxon>Bacteria</taxon>
        <taxon>Pseudomonadati</taxon>
        <taxon>Pseudomonadota</taxon>
        <taxon>Gammaproteobacteria</taxon>
        <taxon>Chromatiales</taxon>
        <taxon>Chromatiaceae</taxon>
        <taxon>Thiorhodococcus</taxon>
    </lineage>
</organism>
<accession>A0A6M0JWB9</accession>
<sequence>MQRSFLKWSAADLLAGRPDVGVLMALCEENYALMLRLAPGLRHLSGGLVSTQRGAIDLHLEIEEQSPYTTQVRLTHWFGVHGERDPHPDPDARLRVYHDARQIEVLDLRQTVLRLRKDYAHPALLDKWQANLFLSKWLVFCLRQGHRFGAAACPAPAAEPDTLPPACLARS</sequence>
<dbReference type="RefSeq" id="WP_164452281.1">
    <property type="nucleotide sequence ID" value="NZ_JAAIJQ010000017.1"/>
</dbReference>
<dbReference type="PANTHER" id="PTHR38774:SF1">
    <property type="entry name" value="CYTOPLASMIC PROTEIN"/>
    <property type="match status" value="1"/>
</dbReference>